<evidence type="ECO:0000256" key="4">
    <source>
        <dbReference type="ARBA" id="ARBA00023172"/>
    </source>
</evidence>
<evidence type="ECO:0000256" key="2">
    <source>
        <dbReference type="ARBA" id="ARBA00022763"/>
    </source>
</evidence>
<dbReference type="InterPro" id="IPR015187">
    <property type="entry name" value="BRCA2_OB_1"/>
</dbReference>
<dbReference type="SUPFAM" id="SSF81872">
    <property type="entry name" value="BRCA2 helical domain"/>
    <property type="match status" value="1"/>
</dbReference>
<dbReference type="CDD" id="cd04493">
    <property type="entry name" value="BRCA2DBD_OB1"/>
    <property type="match status" value="1"/>
</dbReference>
<dbReference type="InterPro" id="IPR036315">
    <property type="entry name" value="BRCA2_hlx_sf"/>
</dbReference>
<feature type="region of interest" description="Disordered" evidence="6">
    <location>
        <begin position="492"/>
        <end position="512"/>
    </location>
</feature>
<feature type="domain" description="Breast cancer type 2 susceptibility protein helical" evidence="9">
    <location>
        <begin position="1924"/>
        <end position="2038"/>
    </location>
</feature>
<feature type="domain" description="BRCA2 OB1" evidence="7">
    <location>
        <begin position="2041"/>
        <end position="2171"/>
    </location>
</feature>
<proteinExistence type="predicted"/>
<keyword evidence="12" id="KW-1185">Reference proteome</keyword>
<organism evidence="11 12">
    <name type="scientific">Erpetoichthys calabaricus</name>
    <name type="common">Rope fish</name>
    <name type="synonym">Calamoichthys calabaricus</name>
    <dbReference type="NCBI Taxonomy" id="27687"/>
    <lineage>
        <taxon>Eukaryota</taxon>
        <taxon>Metazoa</taxon>
        <taxon>Chordata</taxon>
        <taxon>Craniata</taxon>
        <taxon>Vertebrata</taxon>
        <taxon>Euteleostomi</taxon>
        <taxon>Actinopterygii</taxon>
        <taxon>Polypteriformes</taxon>
        <taxon>Polypteridae</taxon>
        <taxon>Erpetoichthys</taxon>
    </lineage>
</organism>
<dbReference type="GeneTree" id="ENSGT00390000003602"/>
<dbReference type="SUPFAM" id="SSF81878">
    <property type="entry name" value="BRCA2 tower domain"/>
    <property type="match status" value="1"/>
</dbReference>
<dbReference type="Pfam" id="PF09103">
    <property type="entry name" value="BRCA-2_OB1"/>
    <property type="match status" value="1"/>
</dbReference>
<feature type="region of interest" description="Disordered" evidence="6">
    <location>
        <begin position="582"/>
        <end position="602"/>
    </location>
</feature>
<dbReference type="Pfam" id="PF22687">
    <property type="entry name" value="BRCA2_TR2"/>
    <property type="match status" value="1"/>
</dbReference>
<feature type="domain" description="BRCA2 TR2" evidence="10">
    <location>
        <begin position="2561"/>
        <end position="2625"/>
    </location>
</feature>
<dbReference type="Pfam" id="PF09104">
    <property type="entry name" value="BRCA-2_OB3"/>
    <property type="match status" value="1"/>
</dbReference>
<dbReference type="Pfam" id="PF21318">
    <property type="entry name" value="BRCA2DBD_OB2"/>
    <property type="match status" value="1"/>
</dbReference>
<keyword evidence="2" id="KW-0227">DNA damage</keyword>
<reference evidence="11" key="3">
    <citation type="submission" date="2025-09" db="UniProtKB">
        <authorList>
            <consortium name="Ensembl"/>
        </authorList>
    </citation>
    <scope>IDENTIFICATION</scope>
</reference>
<dbReference type="PROSITE" id="PS50138">
    <property type="entry name" value="BRCA2_REPEAT"/>
    <property type="match status" value="8"/>
</dbReference>
<feature type="domain" description="BRCA2 OB3" evidence="8">
    <location>
        <begin position="2375"/>
        <end position="2497"/>
    </location>
</feature>
<name>A0A8C4RQ68_ERPCA</name>
<evidence type="ECO:0000259" key="9">
    <source>
        <dbReference type="Pfam" id="PF09169"/>
    </source>
</evidence>
<feature type="compositionally biased region" description="Basic and acidic residues" evidence="6">
    <location>
        <begin position="1518"/>
        <end position="1535"/>
    </location>
</feature>
<dbReference type="InterPro" id="IPR002093">
    <property type="entry name" value="BRCA2_repeat"/>
</dbReference>
<feature type="region of interest" description="Disordered" evidence="6">
    <location>
        <begin position="2599"/>
        <end position="2622"/>
    </location>
</feature>
<dbReference type="Gene3D" id="2.40.50.140">
    <property type="entry name" value="Nucleic acid-binding proteins"/>
    <property type="match status" value="3"/>
</dbReference>
<evidence type="ECO:0000256" key="1">
    <source>
        <dbReference type="ARBA" id="ARBA00022737"/>
    </source>
</evidence>
<dbReference type="Ensembl" id="ENSECRT00000005195.1">
    <property type="protein sequence ID" value="ENSECRP00000005112.1"/>
    <property type="gene ID" value="ENSECRG00000001857.1"/>
</dbReference>
<dbReference type="GO" id="GO:0003677">
    <property type="term" value="F:DNA binding"/>
    <property type="evidence" value="ECO:0007669"/>
    <property type="project" value="UniProtKB-KW"/>
</dbReference>
<evidence type="ECO:0000259" key="10">
    <source>
        <dbReference type="Pfam" id="PF22687"/>
    </source>
</evidence>
<dbReference type="InterPro" id="IPR015252">
    <property type="entry name" value="BRCA2_hlx"/>
</dbReference>
<feature type="region of interest" description="Disordered" evidence="6">
    <location>
        <begin position="278"/>
        <end position="297"/>
    </location>
</feature>
<protein>
    <recommendedName>
        <fullName evidence="13">Breast cancer 2 early onset</fullName>
    </recommendedName>
</protein>
<accession>A0A8C4RQ68</accession>
<dbReference type="Proteomes" id="UP000694620">
    <property type="component" value="Chromosome 4"/>
</dbReference>
<dbReference type="Pfam" id="PF09169">
    <property type="entry name" value="BRCA-2_helical"/>
    <property type="match status" value="1"/>
</dbReference>
<dbReference type="PANTHER" id="PTHR11289">
    <property type="entry name" value="BREAST CANCER TYPE 2 SUSCEPTIBILITY PROTEIN BRCA2"/>
    <property type="match status" value="1"/>
</dbReference>
<dbReference type="InterPro" id="IPR015188">
    <property type="entry name" value="BRCA2_OB_3"/>
</dbReference>
<evidence type="ECO:0000256" key="6">
    <source>
        <dbReference type="SAM" id="MobiDB-lite"/>
    </source>
</evidence>
<evidence type="ECO:0000256" key="3">
    <source>
        <dbReference type="ARBA" id="ARBA00023125"/>
    </source>
</evidence>
<dbReference type="InterPro" id="IPR015525">
    <property type="entry name" value="BRCA2"/>
</dbReference>
<evidence type="ECO:0000259" key="8">
    <source>
        <dbReference type="Pfam" id="PF09104"/>
    </source>
</evidence>
<dbReference type="GO" id="GO:0000724">
    <property type="term" value="P:double-strand break repair via homologous recombination"/>
    <property type="evidence" value="ECO:0007669"/>
    <property type="project" value="InterPro"/>
</dbReference>
<dbReference type="GO" id="GO:0006355">
    <property type="term" value="P:regulation of DNA-templated transcription"/>
    <property type="evidence" value="ECO:0007669"/>
    <property type="project" value="TreeGrafter"/>
</dbReference>
<keyword evidence="1" id="KW-0677">Repeat</keyword>
<dbReference type="SUPFAM" id="SSF50249">
    <property type="entry name" value="Nucleic acid-binding proteins"/>
    <property type="match status" value="3"/>
</dbReference>
<evidence type="ECO:0000313" key="11">
    <source>
        <dbReference type="Ensembl" id="ENSECRP00000005112.1"/>
    </source>
</evidence>
<dbReference type="GO" id="GO:0005634">
    <property type="term" value="C:nucleus"/>
    <property type="evidence" value="ECO:0007669"/>
    <property type="project" value="TreeGrafter"/>
</dbReference>
<dbReference type="InterPro" id="IPR055077">
    <property type="entry name" value="BRCA2_TR2"/>
</dbReference>
<dbReference type="PANTHER" id="PTHR11289:SF0">
    <property type="entry name" value="BREAST CANCER TYPE 2 SUSCEPTIBILITY PROTEIN"/>
    <property type="match status" value="1"/>
</dbReference>
<dbReference type="Pfam" id="PF00634">
    <property type="entry name" value="BRCA2"/>
    <property type="match status" value="2"/>
</dbReference>
<keyword evidence="4" id="KW-0233">DNA recombination</keyword>
<dbReference type="InterPro" id="IPR012340">
    <property type="entry name" value="NA-bd_OB-fold"/>
</dbReference>
<evidence type="ECO:0000259" key="7">
    <source>
        <dbReference type="Pfam" id="PF09103"/>
    </source>
</evidence>
<reference evidence="11" key="1">
    <citation type="submission" date="2021-06" db="EMBL/GenBank/DDBJ databases">
        <authorList>
            <consortium name="Wellcome Sanger Institute Data Sharing"/>
        </authorList>
    </citation>
    <scope>NUCLEOTIDE SEQUENCE [LARGE SCALE GENOMIC DNA]</scope>
</reference>
<feature type="region of interest" description="Disordered" evidence="6">
    <location>
        <begin position="1518"/>
        <end position="1539"/>
    </location>
</feature>
<evidence type="ECO:0008006" key="13">
    <source>
        <dbReference type="Google" id="ProtNLM"/>
    </source>
</evidence>
<dbReference type="PIRSF" id="PIRSF002397">
    <property type="entry name" value="BRCA2"/>
    <property type="match status" value="1"/>
</dbReference>
<evidence type="ECO:0000313" key="12">
    <source>
        <dbReference type="Proteomes" id="UP000694620"/>
    </source>
</evidence>
<keyword evidence="3" id="KW-0238">DNA-binding</keyword>
<keyword evidence="5" id="KW-0234">DNA repair</keyword>
<reference evidence="11" key="2">
    <citation type="submission" date="2025-08" db="UniProtKB">
        <authorList>
            <consortium name="Ensembl"/>
        </authorList>
    </citation>
    <scope>IDENTIFICATION</scope>
</reference>
<evidence type="ECO:0000256" key="5">
    <source>
        <dbReference type="ARBA" id="ARBA00023204"/>
    </source>
</evidence>
<sequence>TTENCLSTSSCCCSSLYFLLTRCLLVSPKVLNMIGSTNHISESLGAVIDPDMSWSSSLNTPRTVTPTVLVCNNLQFDYTETEDCGAKAESEENNHACSAWKQTLPSSVDNEALNTVAKVLEGAEDVLSFFFSSTSSRRGVEQNTSHKILSAKVSENFKIPHKDTNFSGVGNVDSSLYNEFLNQPGEEAKWKNSPKTDLVKNGTGHSNCLANSKEKEIDQNEEGLSRYKSDTLTVEHLGYSPTDLLLLNIHMPDLTCTPEIGNESTSISLKKIEKHVALSKEPRYSPSPKEKRSTMRNETKECFEPVHLTDLNPRQDELWLRSSSFTPQGRKNSEEGYCSSSEESYLKKVIPDDKLSNHTYKESSECLATAPSKIPSFTDSLHDTGFKTASNNTIKVYSASFDKAQSMFEETEDLYLKDQHLQKSSLCLKRCSEKEFSKSFSEADKMWCSSKLPSSNNVFLTPSQKAEVYELCSFLEEAGTQFELTQTEKTKSKSNNCNSLHSTGDQETIPSTPNVSDILNGINFDDSFNAENNTSLNTKPAMDLMMTIDSHEESCEKVCTSIQSAKTVNSLYLGKKGNDLSFSAQGKEPNGGSDVEKGVNTSTQDSVGAVTHLEGIDFHKRLLKEGEMNTETENERHIIKQQLMCPSPAENGDIASYTMVRESSNNTESREMKENNVIKGFYTASGKKLNISKNAMESATSIFEDLCPEKNWTCSYLSKSLNTSDTSESQPAKHFSVPRKVVNRSFKEVSQTNKNECKPSYFPGVTVCIQNETQLNPNLAFSSNKDHSENKDQSSSVGFMSANKSFKNSNNKFMSVQGLCGLESFQTASGNVITYGQESLAKGLTLFSEEDDFSPYGDKKCSDKCDFQFENEHNSADTGIHVSKGDFGNLMDVSSSCLVSHCHKRKTDSNLPKLNDDASKRAKEMFKDSGNLNDELLTDVCLIVADGVKHHCTKPRLNDSLSSEVGELGNVQCPVSKRNFDITQVNLLNTSNNGRDGPNVSLPIDMVIFSSENRKSLQHMNSKYGTCDMTLSCGLLCNKSLIQDDLPMQHDSFVSDNSDSDGNKVGVSCVGLGTEHNVSYQKPYMLGENYTYEDSTKRANNIVTDTTAHCENFQTTAFCKNGNQNLTSEQVLKKKGTFSNIDKTLAPSVSAVSTTSRFLLHSDSEKKVCFSKTVFCEEEALLRGPDEANRIKKDIRCDAENMKQSGMPHSKCARNVAGFSTANGKTIFFSEEAFCKAKALLNDCEDRNSQICATEVMKAPHLPLENCAKNVVGFSTTSRKNIFISEKSFSDAKSLLKNCENKKLEESKSFDMVNMKVPCPPVVNYKPESAAGFNTASGKRITITEKALEDTKALFNNCDEETNDRMISSGSESTESPGLLFKNCVPSSASGFTTASGKRVQFSEKAFSEATALLKDCVDTTSEKSASSDSESLHHLVNHYTKNIQRLNVARGKMLSEKASDDTKTLLNYSKDETNEKKSISDFENTKVPDLYPPSCNSRNFARVGPSTNKRTLFSEKALHHSKKSLKDGEDERKKNISKSGNGLIKSKLLFADCIKNNTGFTTVSGNKFVISESALHDSKALLNEYVNEVTEEHTNSDMVHQQAPILPHVNCITESAAGFTTASGKKVLITEKALHDAEVFFKDCDSERNEKMIGSGAEFSKVPGFSHVNSGFRTASGKNVLFSEKALCDAKVLLSSCENDINTIISTDAKNMKVPDLSILDYSNKNVTEFSIARENNVFSSKKAFCDAKTSFDNNCGKETYEKNATINDEQMKDFGPPLLGFSTAKIKADSFDCNESYSRFCTPALQERANNEKNNSTDMTMTGTHFEHELKSVPSQPSMTNDKTLNLHVDSFGECTETQQRFIEQEALECTKALINDENEDENVENLLNQNRNPPENWKESFCTGRMRYRNENIRRPTIHAYYKYAASFRFKFTDYFSKDAVLTSHGAQLADGGWLISDDSGTAGKEEFYRALCDTPGVDPKLITENWVYNHYSLIIWKLAAMETAFPNVFGGCCLTPERVLLQLKYRYDVEIDRCQRSAIKKITERDDSPAKTLILCISKIIANGSQPYPNIKNNTCTTSADKKKQLPTGVIEVTDGWYLIKAHLDARLTALLQSGKLSVGNKIVTNGAELIGCQDACTPLEAPESLMLKISANSTRPARWYCKLGFYCDPRPFVLPLSSLFYDGGIVGCVDVIILRSYSLQWMEKRPNGVFFNTFQNKSYTVCIFNYYVGVFQFLHTCLSAQQVAVLNRHKQAVNDQKQAKLQEKFRKILESSQEENSCTKRDVTPVWKLHIVDYKDLDASKVYMLNVWRPTVDLCSLLKEGDRYKIYHLAASQPKGRMGSTSVQLTVTKKTQFQQLQVSPDHLTLLYKCREAVNFRSLSNPTFQPPCEEVDLVGLVICIEGGAAVVYLCDEELNFVALKTWSSLNHLAADDIIMPMTLLAASNLHFKYNSSVAIPVVYGGDLATFSGNPKEKHLHSAIEHLKKNIQVKSFFFLITACLHFLILFSKSGLQVESVLQEPPRTDVCKTWVSAVAFLESVSPLDCSVTPAKRKAVEDEESDRKSIKKKKALDFLSRIPSPPPLTPLKNIVSDSLKKGFHPPRKQTFTPETRKEETSDKSQAVLCNKPVSSNHFPEDQWVNDEELAMINTQALLGCFRIWLWPKCFDDSNSGNPVSKWSLGEAMQNKFRVMPERFW</sequence>